<proteinExistence type="predicted"/>
<reference evidence="1 2" key="1">
    <citation type="submission" date="2017-08" db="EMBL/GenBank/DDBJ databases">
        <title>Infants hospitalized years apart are colonized by the same room-sourced microbial strains.</title>
        <authorList>
            <person name="Brooks B."/>
            <person name="Olm M.R."/>
            <person name="Firek B.A."/>
            <person name="Baker R."/>
            <person name="Thomas B.C."/>
            <person name="Morowitz M.J."/>
            <person name="Banfield J.F."/>
        </authorList>
    </citation>
    <scope>NUCLEOTIDE SEQUENCE [LARGE SCALE GENOMIC DNA]</scope>
    <source>
        <strain evidence="1">S2_003_000_R2_14</strain>
    </source>
</reference>
<dbReference type="Proteomes" id="UP000249061">
    <property type="component" value="Unassembled WGS sequence"/>
</dbReference>
<evidence type="ECO:0000313" key="2">
    <source>
        <dbReference type="Proteomes" id="UP000249061"/>
    </source>
</evidence>
<sequence>MRGVLLGPQQLKQSLGAAVKVLGREGPIALVTCGWQEREDQDEELPGLFGRECRNLKLYERGEQVFREDPDFAKAHRARQDQLRQIQEYYRLRLERTFDAAIDIDRKASGSDMAADELRLSFEQIRRIDAEHLDRVTALREAYEVQTRPLERASVVKHRREIEAVLAGCGTLAIAGGHVAVLLNRLRMFGIKELLGDHHLIAWSGGAMVTGGRVVLFHEAPPEGQGISEVLELGLQLHTGVLPLPNPKLRLKLDSTFRVGWMSRRHAPLKCVAFDQGEFVSFDGDRWFGAEGTVQLMENGTVRAGWTS</sequence>
<accession>A0A2W5T6K5</accession>
<evidence type="ECO:0000313" key="1">
    <source>
        <dbReference type="EMBL" id="PZR08613.1"/>
    </source>
</evidence>
<protein>
    <submittedName>
        <fullName evidence="1">Uncharacterized protein</fullName>
    </submittedName>
</protein>
<name>A0A2W5T6K5_9BACT</name>
<comment type="caution">
    <text evidence="1">The sequence shown here is derived from an EMBL/GenBank/DDBJ whole genome shotgun (WGS) entry which is preliminary data.</text>
</comment>
<gene>
    <name evidence="1" type="ORF">DI536_24220</name>
</gene>
<organism evidence="1 2">
    <name type="scientific">Archangium gephyra</name>
    <dbReference type="NCBI Taxonomy" id="48"/>
    <lineage>
        <taxon>Bacteria</taxon>
        <taxon>Pseudomonadati</taxon>
        <taxon>Myxococcota</taxon>
        <taxon>Myxococcia</taxon>
        <taxon>Myxococcales</taxon>
        <taxon>Cystobacterineae</taxon>
        <taxon>Archangiaceae</taxon>
        <taxon>Archangium</taxon>
    </lineage>
</organism>
<dbReference type="EMBL" id="QFQP01000024">
    <property type="protein sequence ID" value="PZR08613.1"/>
    <property type="molecule type" value="Genomic_DNA"/>
</dbReference>
<dbReference type="AlphaFoldDB" id="A0A2W5T6K5"/>